<organism evidence="2 3">
    <name type="scientific">Actinacidiphila bryophytorum</name>
    <dbReference type="NCBI Taxonomy" id="1436133"/>
    <lineage>
        <taxon>Bacteria</taxon>
        <taxon>Bacillati</taxon>
        <taxon>Actinomycetota</taxon>
        <taxon>Actinomycetes</taxon>
        <taxon>Kitasatosporales</taxon>
        <taxon>Streptomycetaceae</taxon>
        <taxon>Actinacidiphila</taxon>
    </lineage>
</organism>
<evidence type="ECO:0000313" key="2">
    <source>
        <dbReference type="EMBL" id="CAG7627972.1"/>
    </source>
</evidence>
<keyword evidence="1" id="KW-0472">Membrane</keyword>
<comment type="caution">
    <text evidence="2">The sequence shown here is derived from an EMBL/GenBank/DDBJ whole genome shotgun (WGS) entry which is preliminary data.</text>
</comment>
<dbReference type="RefSeq" id="WP_205042526.1">
    <property type="nucleotide sequence ID" value="NZ_CAJVAX010000012.1"/>
</dbReference>
<gene>
    <name evidence="2" type="ORF">SBRY_20419</name>
</gene>
<protein>
    <submittedName>
        <fullName evidence="2">Uncharacterized protein</fullName>
    </submittedName>
</protein>
<reference evidence="2" key="1">
    <citation type="submission" date="2021-06" db="EMBL/GenBank/DDBJ databases">
        <authorList>
            <person name="Arsene-Ploetze F."/>
        </authorList>
    </citation>
    <scope>NUCLEOTIDE SEQUENCE</scope>
    <source>
        <strain evidence="2">SBRY1</strain>
    </source>
</reference>
<feature type="transmembrane region" description="Helical" evidence="1">
    <location>
        <begin position="45"/>
        <end position="68"/>
    </location>
</feature>
<evidence type="ECO:0000313" key="3">
    <source>
        <dbReference type="Proteomes" id="UP001153328"/>
    </source>
</evidence>
<name>A0A9W4E3Z8_9ACTN</name>
<evidence type="ECO:0000256" key="1">
    <source>
        <dbReference type="SAM" id="Phobius"/>
    </source>
</evidence>
<proteinExistence type="predicted"/>
<dbReference type="AlphaFoldDB" id="A0A9W4E3Z8"/>
<dbReference type="Proteomes" id="UP001153328">
    <property type="component" value="Unassembled WGS sequence"/>
</dbReference>
<keyword evidence="1" id="KW-0812">Transmembrane</keyword>
<accession>A0A9W4E3Z8</accession>
<keyword evidence="3" id="KW-1185">Reference proteome</keyword>
<sequence length="182" mass="18725">MKRRGGSGPVSGPLEIKAGGTGWQLVSVLSSAVGVTRLAREHNHVAAVAGWCLMGLLLAVLLTAARMVRLKAQGALLRLDDAGITGADGRTAGWGEIAEVREVKGNGLAFLPAAPAELPVFAPVLFPASARGVARRRTERFGTPLVLFPVALDASKEDIVAAVRRFGGGIPVTGADGQTLTA</sequence>
<keyword evidence="1" id="KW-1133">Transmembrane helix</keyword>
<dbReference type="EMBL" id="CAJVAX010000012">
    <property type="protein sequence ID" value="CAG7627972.1"/>
    <property type="molecule type" value="Genomic_DNA"/>
</dbReference>